<evidence type="ECO:0000313" key="4">
    <source>
        <dbReference type="Proteomes" id="UP000223071"/>
    </source>
</evidence>
<name>A0A2A9HJP5_TEPT2</name>
<comment type="caution">
    <text evidence="3">The sequence shown here is derived from an EMBL/GenBank/DDBJ whole genome shotgun (WGS) entry which is preliminary data.</text>
</comment>
<dbReference type="Pfam" id="PF01243">
    <property type="entry name" value="PNPOx_N"/>
    <property type="match status" value="1"/>
</dbReference>
<sequence length="179" mass="20729">MPALDRRERDEFLQQPGILCRIATVDSSGAPHVTPVWFICEDDAIYITPRAASEWLDHIRHDPRVALTIDDQNPPYRKVVIEGVAEVVRQPGDDAAWRDLYRRIAMRYVPPEAAEHYIQETIDQPRALIRVPLQGARIRTWRMPVRGEPYRGIWHDRYYLPGTKLARESGQPPSEGNQR</sequence>
<dbReference type="GO" id="GO:0016627">
    <property type="term" value="F:oxidoreductase activity, acting on the CH-CH group of donors"/>
    <property type="evidence" value="ECO:0007669"/>
    <property type="project" value="TreeGrafter"/>
</dbReference>
<feature type="domain" description="Pyridoxamine 5'-phosphate oxidase N-terminal" evidence="2">
    <location>
        <begin position="9"/>
        <end position="132"/>
    </location>
</feature>
<dbReference type="RefSeq" id="WP_098504730.1">
    <property type="nucleotide sequence ID" value="NZ_PDJQ01000001.1"/>
</dbReference>
<evidence type="ECO:0000313" key="3">
    <source>
        <dbReference type="EMBL" id="PFG75411.1"/>
    </source>
</evidence>
<dbReference type="Proteomes" id="UP000223071">
    <property type="component" value="Unassembled WGS sequence"/>
</dbReference>
<dbReference type="InterPro" id="IPR012349">
    <property type="entry name" value="Split_barrel_FMN-bd"/>
</dbReference>
<evidence type="ECO:0000256" key="1">
    <source>
        <dbReference type="ARBA" id="ARBA00023002"/>
    </source>
</evidence>
<dbReference type="PANTHER" id="PTHR35176:SF6">
    <property type="entry name" value="HEME OXYGENASE HI_0854-RELATED"/>
    <property type="match status" value="1"/>
</dbReference>
<dbReference type="GO" id="GO:0005829">
    <property type="term" value="C:cytosol"/>
    <property type="evidence" value="ECO:0007669"/>
    <property type="project" value="TreeGrafter"/>
</dbReference>
<dbReference type="InterPro" id="IPR011576">
    <property type="entry name" value="Pyridox_Oxase_N"/>
</dbReference>
<dbReference type="SUPFAM" id="SSF50475">
    <property type="entry name" value="FMN-binding split barrel"/>
    <property type="match status" value="1"/>
</dbReference>
<evidence type="ECO:0000259" key="2">
    <source>
        <dbReference type="Pfam" id="PF01243"/>
    </source>
</evidence>
<protein>
    <submittedName>
        <fullName evidence="3">PPOX class probable F420-dependent enzyme</fullName>
    </submittedName>
</protein>
<dbReference type="InterPro" id="IPR052019">
    <property type="entry name" value="F420H2_bilvrd_red/Heme_oxyg"/>
</dbReference>
<keyword evidence="4" id="KW-1185">Reference proteome</keyword>
<proteinExistence type="predicted"/>
<dbReference type="Gene3D" id="2.30.110.10">
    <property type="entry name" value="Electron Transport, Fmn-binding Protein, Chain A"/>
    <property type="match status" value="1"/>
</dbReference>
<dbReference type="AlphaFoldDB" id="A0A2A9HJP5"/>
<reference evidence="3 4" key="1">
    <citation type="submission" date="2017-09" db="EMBL/GenBank/DDBJ databases">
        <title>Sequencing the genomes of two abundant thermophiles in Great Basin hot springs: Thermocrinis jamiesonii and novel Chloroflexi Thermoflexus hugenholtzii.</title>
        <authorList>
            <person name="Hedlund B."/>
        </authorList>
    </citation>
    <scope>NUCLEOTIDE SEQUENCE [LARGE SCALE GENOMIC DNA]</scope>
    <source>
        <strain evidence="3 4">G233</strain>
    </source>
</reference>
<gene>
    <name evidence="3" type="ORF">A9A59_2680</name>
</gene>
<organism evidence="3 4">
    <name type="scientific">Tepidiforma thermophila (strain KCTC 52669 / CGMCC 1.13589 / G233)</name>
    <dbReference type="NCBI Taxonomy" id="2761530"/>
    <lineage>
        <taxon>Bacteria</taxon>
        <taxon>Bacillati</taxon>
        <taxon>Chloroflexota</taxon>
        <taxon>Tepidiformia</taxon>
        <taxon>Tepidiformales</taxon>
        <taxon>Tepidiformaceae</taxon>
        <taxon>Tepidiforma</taxon>
    </lineage>
</organism>
<dbReference type="EMBL" id="PDJQ01000001">
    <property type="protein sequence ID" value="PFG75411.1"/>
    <property type="molecule type" value="Genomic_DNA"/>
</dbReference>
<keyword evidence="1" id="KW-0560">Oxidoreductase</keyword>
<dbReference type="GO" id="GO:0070967">
    <property type="term" value="F:coenzyme F420 binding"/>
    <property type="evidence" value="ECO:0007669"/>
    <property type="project" value="TreeGrafter"/>
</dbReference>
<accession>A0A2A9HJP5</accession>
<dbReference type="PANTHER" id="PTHR35176">
    <property type="entry name" value="HEME OXYGENASE HI_0854-RELATED"/>
    <property type="match status" value="1"/>
</dbReference>